<sequence>MAQQKGYCPKRTTSLSAAEGSIVNALKEGRMEDTDSQSPPVEHDTAHASRIRTIDPSEAVTGVAIVLGILGGAIGVVSTLVLADASSVGSWIAYCLIAALAGGSAGIVVGGMFGAIFAVTRGITVPAHSDRQG</sequence>
<dbReference type="Proteomes" id="UP000006575">
    <property type="component" value="Chromosome"/>
</dbReference>
<gene>
    <name evidence="3" type="ordered locus">RL0531</name>
</gene>
<keyword evidence="2" id="KW-0472">Membrane</keyword>
<evidence type="ECO:0000313" key="4">
    <source>
        <dbReference type="Proteomes" id="UP000006575"/>
    </source>
</evidence>
<evidence type="ECO:0000313" key="3">
    <source>
        <dbReference type="EMBL" id="CAK06024.1"/>
    </source>
</evidence>
<dbReference type="HOGENOM" id="CLU_157253_0_0_5"/>
<feature type="region of interest" description="Disordered" evidence="1">
    <location>
        <begin position="29"/>
        <end position="49"/>
    </location>
</feature>
<keyword evidence="2" id="KW-1133">Transmembrane helix</keyword>
<evidence type="ECO:0000256" key="2">
    <source>
        <dbReference type="SAM" id="Phobius"/>
    </source>
</evidence>
<keyword evidence="2 3" id="KW-0812">Transmembrane</keyword>
<organism evidence="3 4">
    <name type="scientific">Rhizobium johnstonii (strain DSM 114642 / LMG 32736 / 3841)</name>
    <name type="common">Rhizobium leguminosarum bv. viciae</name>
    <dbReference type="NCBI Taxonomy" id="216596"/>
    <lineage>
        <taxon>Bacteria</taxon>
        <taxon>Pseudomonadati</taxon>
        <taxon>Pseudomonadota</taxon>
        <taxon>Alphaproteobacteria</taxon>
        <taxon>Hyphomicrobiales</taxon>
        <taxon>Rhizobiaceae</taxon>
        <taxon>Rhizobium/Agrobacterium group</taxon>
        <taxon>Rhizobium</taxon>
        <taxon>Rhizobium johnstonii</taxon>
    </lineage>
</organism>
<feature type="transmembrane region" description="Helical" evidence="2">
    <location>
        <begin position="91"/>
        <end position="119"/>
    </location>
</feature>
<feature type="transmembrane region" description="Helical" evidence="2">
    <location>
        <begin position="59"/>
        <end position="85"/>
    </location>
</feature>
<dbReference type="KEGG" id="rle:RL0531"/>
<protein>
    <submittedName>
        <fullName evidence="3">Transmembrane protein</fullName>
    </submittedName>
</protein>
<reference evidence="3 4" key="1">
    <citation type="journal article" date="2006" name="Genome Biol.">
        <title>The genome of Rhizobium leguminosarum has recognizable core and accessory components.</title>
        <authorList>
            <person name="Young J.W."/>
            <person name="Crossman L.C."/>
            <person name="Johnston A.W.B."/>
            <person name="Thomson N.R."/>
            <person name="Ghazoui Z.F."/>
            <person name="Hull K.H."/>
            <person name="Wexler M."/>
            <person name="Curson A.R.J."/>
            <person name="Todd J.D."/>
            <person name="Poole P.S."/>
            <person name="Mauchline T.H."/>
            <person name="East A.K."/>
            <person name="Quail M.A."/>
            <person name="Churcher C."/>
            <person name="Arrowsmith C."/>
            <person name="Cherevach A."/>
            <person name="Chillingworth T."/>
            <person name="Clarke K."/>
            <person name="Cronin A."/>
            <person name="Davis P."/>
            <person name="Fraser A."/>
            <person name="Hance Z."/>
            <person name="Hauser H."/>
            <person name="Jagels K."/>
            <person name="Moule S."/>
            <person name="Mungall K."/>
            <person name="Norbertczak H."/>
            <person name="Rabbinowitsch E."/>
            <person name="Sanders M."/>
            <person name="Simmonds M."/>
            <person name="Whitehead S."/>
            <person name="Parkhill J."/>
        </authorList>
    </citation>
    <scope>NUCLEOTIDE SEQUENCE [LARGE SCALE GENOMIC DNA]</scope>
    <source>
        <strain evidence="4">DSM 114642 / LMG 32736 / 3841</strain>
    </source>
</reference>
<proteinExistence type="predicted"/>
<dbReference type="AlphaFoldDB" id="Q1MLX9"/>
<dbReference type="eggNOG" id="ENOG50301CZ">
    <property type="taxonomic scope" value="Bacteria"/>
</dbReference>
<name>Q1MLX9_RHIJ3</name>
<evidence type="ECO:0000256" key="1">
    <source>
        <dbReference type="SAM" id="MobiDB-lite"/>
    </source>
</evidence>
<dbReference type="EnsemblBacteria" id="CAK06024">
    <property type="protein sequence ID" value="CAK06024"/>
    <property type="gene ID" value="RL0531"/>
</dbReference>
<accession>Q1MLX9</accession>
<keyword evidence="4" id="KW-1185">Reference proteome</keyword>
<dbReference type="EMBL" id="AM236080">
    <property type="protein sequence ID" value="CAK06024.1"/>
    <property type="molecule type" value="Genomic_DNA"/>
</dbReference>